<comment type="similarity">
    <text evidence="2">Belongs to the Asterix family.</text>
</comment>
<evidence type="ECO:0000256" key="4">
    <source>
        <dbReference type="ARBA" id="ARBA00022989"/>
    </source>
</evidence>
<dbReference type="GO" id="GO:0005789">
    <property type="term" value="C:endoplasmic reticulum membrane"/>
    <property type="evidence" value="ECO:0007669"/>
    <property type="project" value="InterPro"/>
</dbReference>
<proteinExistence type="inferred from homology"/>
<dbReference type="EMBL" id="GBEZ01018481">
    <property type="protein sequence ID" value="JAC67957.1"/>
    <property type="molecule type" value="Transcribed_RNA"/>
</dbReference>
<dbReference type="PANTHER" id="PTHR13193:SF0">
    <property type="entry name" value="PAT COMPLEX SUBUNIT ASTERIX"/>
    <property type="match status" value="1"/>
</dbReference>
<keyword evidence="4 7" id="KW-1133">Transmembrane helix</keyword>
<feature type="transmembrane region" description="Helical" evidence="7">
    <location>
        <begin position="31"/>
        <end position="64"/>
    </location>
</feature>
<evidence type="ECO:0000256" key="3">
    <source>
        <dbReference type="ARBA" id="ARBA00022692"/>
    </source>
</evidence>
<evidence type="ECO:0000256" key="7">
    <source>
        <dbReference type="SAM" id="Phobius"/>
    </source>
</evidence>
<evidence type="ECO:0000256" key="6">
    <source>
        <dbReference type="SAM" id="MobiDB-lite"/>
    </source>
</evidence>
<keyword evidence="5 7" id="KW-0472">Membrane</keyword>
<comment type="subcellular location">
    <subcellularLocation>
        <location evidence="1">Membrane</location>
    </subcellularLocation>
</comment>
<sequence>MVFKVPGDPRRPNEVRKYERPEPSEEPTPDAMTFAALALGITAVTLKIKICSWLSFFCCISSLCTIKTADMEAKQVVTSITFAVFGLIASYAAPQRTKG</sequence>
<reference evidence="8" key="1">
    <citation type="submission" date="2014-05" db="EMBL/GenBank/DDBJ databases">
        <title>The transcriptome of the halophilic microalga Tetraselmis sp. GSL018 isolated from the Great Salt Lake, Utah.</title>
        <authorList>
            <person name="Jinkerson R.E."/>
            <person name="D'Adamo S."/>
            <person name="Posewitz M.C."/>
        </authorList>
    </citation>
    <scope>NUCLEOTIDE SEQUENCE</scope>
    <source>
        <strain evidence="8">GSL018</strain>
    </source>
</reference>
<feature type="compositionally biased region" description="Basic and acidic residues" evidence="6">
    <location>
        <begin position="7"/>
        <end position="23"/>
    </location>
</feature>
<evidence type="ECO:0000256" key="1">
    <source>
        <dbReference type="ARBA" id="ARBA00004370"/>
    </source>
</evidence>
<dbReference type="PANTHER" id="PTHR13193">
    <property type="entry name" value="CGI-140"/>
    <property type="match status" value="1"/>
</dbReference>
<feature type="region of interest" description="Disordered" evidence="6">
    <location>
        <begin position="1"/>
        <end position="29"/>
    </location>
</feature>
<name>A0A061R4W0_9CHLO</name>
<protein>
    <recommendedName>
        <fullName evidence="9">Protein Asterix</fullName>
    </recommendedName>
</protein>
<accession>A0A061R4W0</accession>
<evidence type="ECO:0000313" key="8">
    <source>
        <dbReference type="EMBL" id="JAC67957.1"/>
    </source>
</evidence>
<evidence type="ECO:0000256" key="2">
    <source>
        <dbReference type="ARBA" id="ARBA00009066"/>
    </source>
</evidence>
<organism evidence="8">
    <name type="scientific">Tetraselmis sp. GSL018</name>
    <dbReference type="NCBI Taxonomy" id="582737"/>
    <lineage>
        <taxon>Eukaryota</taxon>
        <taxon>Viridiplantae</taxon>
        <taxon>Chlorophyta</taxon>
        <taxon>core chlorophytes</taxon>
        <taxon>Chlorodendrophyceae</taxon>
        <taxon>Chlorodendrales</taxon>
        <taxon>Chlorodendraceae</taxon>
        <taxon>Tetraselmis</taxon>
    </lineage>
</organism>
<dbReference type="GO" id="GO:0044183">
    <property type="term" value="F:protein folding chaperone"/>
    <property type="evidence" value="ECO:0007669"/>
    <property type="project" value="InterPro"/>
</dbReference>
<evidence type="ECO:0000256" key="5">
    <source>
        <dbReference type="ARBA" id="ARBA00023136"/>
    </source>
</evidence>
<evidence type="ECO:0008006" key="9">
    <source>
        <dbReference type="Google" id="ProtNLM"/>
    </source>
</evidence>
<dbReference type="AlphaFoldDB" id="A0A061R4W0"/>
<dbReference type="GO" id="GO:0045048">
    <property type="term" value="P:protein insertion into ER membrane"/>
    <property type="evidence" value="ECO:0007669"/>
    <property type="project" value="InterPro"/>
</dbReference>
<gene>
    <name evidence="8" type="ORF">TSPGSL018_9860</name>
</gene>
<feature type="transmembrane region" description="Helical" evidence="7">
    <location>
        <begin position="76"/>
        <end position="93"/>
    </location>
</feature>
<dbReference type="InterPro" id="IPR005351">
    <property type="entry name" value="ASTER"/>
</dbReference>
<keyword evidence="3 7" id="KW-0812">Transmembrane</keyword>
<dbReference type="Pfam" id="PF03669">
    <property type="entry name" value="ASTER"/>
    <property type="match status" value="1"/>
</dbReference>